<proteinExistence type="predicted"/>
<gene>
    <name evidence="1" type="ORF">E5L68_020610</name>
</gene>
<accession>A0ABW9JMV4</accession>
<name>A0ABW9JMV4_9SPHI</name>
<organism evidence="1 2">
    <name type="scientific">Pedobacter helvus</name>
    <dbReference type="NCBI Taxonomy" id="2563444"/>
    <lineage>
        <taxon>Bacteria</taxon>
        <taxon>Pseudomonadati</taxon>
        <taxon>Bacteroidota</taxon>
        <taxon>Sphingobacteriia</taxon>
        <taxon>Sphingobacteriales</taxon>
        <taxon>Sphingobacteriaceae</taxon>
        <taxon>Pedobacter</taxon>
    </lineage>
</organism>
<sequence>MLGIGSINAQQHLLPIKKVIGEVDYTITKLADDHHWQTIEDGGYLTVKKGVAKIDCGNGQRRVLQLQPNLFQPKGNYTIEFKIKVPYVSEKGRGFDISVYDGLKAFDFNINAKQLTDYAITKVFTENTDFATNYKTVRFAVERYVGIVHIYIDGAWLASYIMRKPTKEKLLKIGKGQSSSAAVIELANFYADDTGAYRPN</sequence>
<protein>
    <submittedName>
        <fullName evidence="1">Uncharacterized protein</fullName>
    </submittedName>
</protein>
<dbReference type="RefSeq" id="WP_138729454.1">
    <property type="nucleotide sequence ID" value="NZ_SRMP02000052.1"/>
</dbReference>
<keyword evidence="2" id="KW-1185">Reference proteome</keyword>
<evidence type="ECO:0000313" key="2">
    <source>
        <dbReference type="Proteomes" id="UP001517367"/>
    </source>
</evidence>
<reference evidence="1 2" key="1">
    <citation type="submission" date="2024-12" db="EMBL/GenBank/DDBJ databases">
        <authorList>
            <person name="Hu S."/>
        </authorList>
    </citation>
    <scope>NUCLEOTIDE SEQUENCE [LARGE SCALE GENOMIC DNA]</scope>
    <source>
        <strain evidence="1 2">P-25</strain>
    </source>
</reference>
<comment type="caution">
    <text evidence="1">The sequence shown here is derived from an EMBL/GenBank/DDBJ whole genome shotgun (WGS) entry which is preliminary data.</text>
</comment>
<evidence type="ECO:0000313" key="1">
    <source>
        <dbReference type="EMBL" id="MFN0293790.1"/>
    </source>
</evidence>
<dbReference type="Proteomes" id="UP001517367">
    <property type="component" value="Unassembled WGS sequence"/>
</dbReference>
<dbReference type="EMBL" id="SRMP02000052">
    <property type="protein sequence ID" value="MFN0293790.1"/>
    <property type="molecule type" value="Genomic_DNA"/>
</dbReference>